<keyword evidence="21" id="KW-1185">Reference proteome</keyword>
<feature type="compositionally biased region" description="Basic and acidic residues" evidence="19">
    <location>
        <begin position="179"/>
        <end position="195"/>
    </location>
</feature>
<evidence type="ECO:0000256" key="12">
    <source>
        <dbReference type="ARBA" id="ARBA00022989"/>
    </source>
</evidence>
<feature type="compositionally biased region" description="Pro residues" evidence="19">
    <location>
        <begin position="2634"/>
        <end position="2645"/>
    </location>
</feature>
<feature type="region of interest" description="Disordered" evidence="19">
    <location>
        <begin position="2510"/>
        <end position="2841"/>
    </location>
</feature>
<feature type="compositionally biased region" description="Low complexity" evidence="19">
    <location>
        <begin position="484"/>
        <end position="495"/>
    </location>
</feature>
<evidence type="ECO:0000256" key="10">
    <source>
        <dbReference type="ARBA" id="ARBA00022892"/>
    </source>
</evidence>
<feature type="compositionally biased region" description="Basic and acidic residues" evidence="19">
    <location>
        <begin position="461"/>
        <end position="473"/>
    </location>
</feature>
<reference evidence="22" key="1">
    <citation type="submission" date="2025-08" db="UniProtKB">
        <authorList>
            <consortium name="RefSeq"/>
        </authorList>
    </citation>
    <scope>IDENTIFICATION</scope>
    <source>
        <strain evidence="22">Nigerian</strain>
        <tissue evidence="22">Liver and blood</tissue>
    </source>
</reference>
<evidence type="ECO:0000256" key="6">
    <source>
        <dbReference type="ARBA" id="ARBA00022553"/>
    </source>
</evidence>
<keyword evidence="13 18" id="KW-0175">Coiled coil</keyword>
<feature type="compositionally biased region" description="Basic and acidic residues" evidence="19">
    <location>
        <begin position="1204"/>
        <end position="1218"/>
    </location>
</feature>
<feature type="compositionally biased region" description="Basic and acidic residues" evidence="19">
    <location>
        <begin position="1619"/>
        <end position="1640"/>
    </location>
</feature>
<accession>A0A8J1JM37</accession>
<feature type="coiled-coil region" evidence="18">
    <location>
        <begin position="1990"/>
        <end position="2178"/>
    </location>
</feature>
<feature type="coiled-coil region" evidence="18">
    <location>
        <begin position="2337"/>
        <end position="2410"/>
    </location>
</feature>
<evidence type="ECO:0000256" key="20">
    <source>
        <dbReference type="SAM" id="SignalP"/>
    </source>
</evidence>
<keyword evidence="12" id="KW-1133">Transmembrane helix</keyword>
<feature type="compositionally biased region" description="Basic and acidic residues" evidence="19">
    <location>
        <begin position="1755"/>
        <end position="1803"/>
    </location>
</feature>
<feature type="compositionally biased region" description="Basic and acidic residues" evidence="19">
    <location>
        <begin position="904"/>
        <end position="930"/>
    </location>
</feature>
<feature type="compositionally biased region" description="Basic and acidic residues" evidence="19">
    <location>
        <begin position="357"/>
        <end position="374"/>
    </location>
</feature>
<proteinExistence type="inferred from homology"/>
<evidence type="ECO:0000256" key="13">
    <source>
        <dbReference type="ARBA" id="ARBA00023054"/>
    </source>
</evidence>
<keyword evidence="9" id="KW-0256">Endoplasmic reticulum</keyword>
<evidence type="ECO:0000256" key="5">
    <source>
        <dbReference type="ARBA" id="ARBA00022483"/>
    </source>
</evidence>
<feature type="compositionally biased region" description="Polar residues" evidence="19">
    <location>
        <begin position="2464"/>
        <end position="2473"/>
    </location>
</feature>
<feature type="compositionally biased region" description="Pro residues" evidence="19">
    <location>
        <begin position="2660"/>
        <end position="2712"/>
    </location>
</feature>
<feature type="compositionally biased region" description="Acidic residues" evidence="19">
    <location>
        <begin position="411"/>
        <end position="426"/>
    </location>
</feature>
<feature type="compositionally biased region" description="Basic and acidic residues" evidence="19">
    <location>
        <begin position="615"/>
        <end position="629"/>
    </location>
</feature>
<comment type="similarity">
    <text evidence="16">Belongs to the MIA/OTOR family. Tango1 subfamily.</text>
</comment>
<dbReference type="InterPro" id="IPR036028">
    <property type="entry name" value="SH3-like_dom_sf"/>
</dbReference>
<dbReference type="FunFam" id="2.30.30.40:FF:000162">
    <property type="entry name" value="MIA SH3 domain ER export factor 3"/>
    <property type="match status" value="1"/>
</dbReference>
<feature type="compositionally biased region" description="Polar residues" evidence="19">
    <location>
        <begin position="1152"/>
        <end position="1171"/>
    </location>
</feature>
<evidence type="ECO:0000256" key="14">
    <source>
        <dbReference type="ARBA" id="ARBA00023136"/>
    </source>
</evidence>
<feature type="compositionally biased region" description="Basic and acidic residues" evidence="19">
    <location>
        <begin position="1105"/>
        <end position="1122"/>
    </location>
</feature>
<feature type="region of interest" description="Disordered" evidence="19">
    <location>
        <begin position="284"/>
        <end position="332"/>
    </location>
</feature>
<feature type="chain" id="PRO_5035309814" description="Transport and Golgi organization protein 1 homolog" evidence="20">
    <location>
        <begin position="21"/>
        <end position="2841"/>
    </location>
</feature>
<dbReference type="PANTHER" id="PTHR23158:SF54">
    <property type="entry name" value="TRANSPORT AND GOLGI ORGANIZATION PROTEIN 1 HOMOLOG"/>
    <property type="match status" value="1"/>
</dbReference>
<dbReference type="CTD" id="375056"/>
<feature type="signal peptide" evidence="20">
    <location>
        <begin position="1"/>
        <end position="20"/>
    </location>
</feature>
<feature type="compositionally biased region" description="Basic and acidic residues" evidence="19">
    <location>
        <begin position="138"/>
        <end position="157"/>
    </location>
</feature>
<feature type="compositionally biased region" description="Pro residues" evidence="19">
    <location>
        <begin position="2604"/>
        <end position="2620"/>
    </location>
</feature>
<evidence type="ECO:0000256" key="15">
    <source>
        <dbReference type="ARBA" id="ARBA00023180"/>
    </source>
</evidence>
<evidence type="ECO:0000256" key="9">
    <source>
        <dbReference type="ARBA" id="ARBA00022824"/>
    </source>
</evidence>
<feature type="compositionally biased region" description="Basic and acidic residues" evidence="19">
    <location>
        <begin position="1824"/>
        <end position="1853"/>
    </location>
</feature>
<feature type="compositionally biased region" description="Basic and acidic residues" evidence="19">
    <location>
        <begin position="635"/>
        <end position="698"/>
    </location>
</feature>
<dbReference type="GO" id="GO:0006887">
    <property type="term" value="P:exocytosis"/>
    <property type="evidence" value="ECO:0007669"/>
    <property type="project" value="UniProtKB-KW"/>
</dbReference>
<feature type="compositionally biased region" description="Basic and acidic residues" evidence="19">
    <location>
        <begin position="829"/>
        <end position="873"/>
    </location>
</feature>
<feature type="compositionally biased region" description="Polar residues" evidence="19">
    <location>
        <begin position="496"/>
        <end position="518"/>
    </location>
</feature>
<gene>
    <name evidence="22 23" type="primary">mia3</name>
</gene>
<evidence type="ECO:0000256" key="2">
    <source>
        <dbReference type="ARBA" id="ARBA00022443"/>
    </source>
</evidence>
<dbReference type="Gene3D" id="2.30.30.40">
    <property type="entry name" value="SH3 Domains"/>
    <property type="match status" value="1"/>
</dbReference>
<feature type="compositionally biased region" description="Acidic residues" evidence="19">
    <location>
        <begin position="1295"/>
        <end position="1307"/>
    </location>
</feature>
<evidence type="ECO:0000256" key="18">
    <source>
        <dbReference type="SAM" id="Coils"/>
    </source>
</evidence>
<feature type="compositionally biased region" description="Basic and acidic residues" evidence="19">
    <location>
        <begin position="2830"/>
        <end position="2841"/>
    </location>
</feature>
<dbReference type="GO" id="GO:0048731">
    <property type="term" value="P:system development"/>
    <property type="evidence" value="ECO:0007669"/>
    <property type="project" value="UniProtKB-ARBA"/>
</dbReference>
<feature type="region of interest" description="Disordered" evidence="19">
    <location>
        <begin position="2416"/>
        <end position="2497"/>
    </location>
</feature>
<keyword evidence="2" id="KW-0728">SH3 domain</keyword>
<sequence>MAAARIHISLLALLVQIAHGSQPLERRFSDLKRCADEECSLLMCRGKALEDFTGPDCRFAKIKKDETIYVYFKLVGRSTSLWAGTVGSSFGYFPKDLVDIKQVYTTDELELPTDDTDFICSEGGTDNFDNYNVDELLNKPKQSTEVKEGTSLEKETQPGDPPDGELGGKEEPPPIESASNDHQKRREEDDERPHQTELSPSLDKIEDNQKDIKDEVINSQTEDSQGGKVAHDSTESLLGKSQVPGEHAEYGSLSQEGPAGSNKDLNAYTIIDKDTIHDLKTHIGTSADAVVTNDEDTRRVTKDYTLTDEDTEEDKKLDHVEEGKDEQLNEPPWLSYENLNEEGASIDKAVSLENESTLDHQEDPFPKDEVKTEDSIGQATPVKQEDTLVTSWGDTIFAIVTGGEVTKEVTSFDETDSEEETEEEDVDKNMSEEQQTFLLGMEKPQTLHTEHSTDQENTFLHVEDSQKLEKPQTDTDTLLEPPKNSSDSLSNESSNHATANDNPSDNPELLVNSQSTEEATGVEKELGTLDEQPSIEKDIEKAEPATDVEHQSAVEIKQSNVSEELASTEEKTAVLDESTNEGGGETESSLKNVGTPDDLQDVKLKSEGQEPAESDNSKKESGEVEDGQRKAGTPDPEHQDGKLLPTEKEPTVLHDFQKEGGETEDGKLTSTEKELAVSEDSKKEEGGETEDSLKKDDTLDLNLQDGKLTSTEKELAESEDSRKEEGGETEDGLKKDDTLDLHLQDGKLTTAETEPASSEDSSKEESRETEDSQRKVDALDPDLHDDKITSTGKEPDVFDDSNKGGKEMEDSLKQEGTLDPAFPNSKLTATEKEPTVSNDSKEGGEALDHLREERTVDADLHDSKLTSIEKEPEVLNNSNKAEGGETEDNQKKVDALANQEGTLDPEKEPTVLDDIKKEDREIEDGERKVGTQDPDLEDAKTSTEQEAAVLDDSKNEAGEMEVGRLDLDLQDGKSLELPMAVTDLEHSKTDEGENKDPAEIKIKSDSADTAVVQGDNPLKNTEESLEDTADNRVVDQSSSMPEVQHGQETDFIGQGLTEEVISSSELPEMPEGIKSADQEKSSTGEVVDPVEQEGDKPLSPLPVEHSIKESESLRKDTKDSKDNMLNSPTVDAAESEEALSSEIDSEKIQLNLEENTTQSNNFNASEPGITNEQDDYDADPNEENQLEDENAASAVLSQQNMGKNNEETKDPINEKVEESSGSPNNLQNSDMLNSDKASLNPIQDTETKEGKETELNMQMPSVPTQESEDGTVQAANQMDPLQESNKTEDSSLPSSDEDVKEEDETDNEITSYADDIRNLVIIKSYLDDEQINECIKYLGPENIVRVEAMFHDMESELKLARKGQVRQDYIDKALDEILESSETSILDFVEAVLDEREASNEEIDASENNMFDGETYLLENIQEIAYKLRQKHSAYSDSTHLAPGVQAEEQDSPLEEKEPPNERNQEEEKLADFGQPNEKNQEEEKLDDSGQPNEKNQEEEKLDDSGRPNERNQEEEKLDDSGRPNEKNQEEEKLDDSGRPNERNQEEEKLDDSGRPNEKNQEEEKLDDSGRPNEKNQEEEKLDDSGRPNERNQEEEKLDDSGRPKEEEKLNDSGQQNEKNQKEEKLYDSGQPREEEKLDDSGQPNEKNQDEEKLDDSGRPTERNQEEEKLDDSGRPKEEEKLDDSGQPNEKNQEEEKLDDSGQPNEKNQEEEKLDDSGRPTERNQEEEKLDDSGRPTERNQEEEKLDDSGQPTERNQEEEKLDDSGQPREEEKLDDSGRPTERNQEDEKLDDSGRPNEKNQEEEKLDDSGQPNERNQEEGNLDDSGRQEVVSEQHIENKEEVLEMESHTDKNLEPPFLSDHNVETSETSPPLAHPTDSAPEETIPNEKEPEQEVTAEVEVESTYFITEKVTVPEAIQMLTSLLNATKESLAPLTESLISALPEDIRPGPDFHGVQWEAVIVTAVVGLITILILFWRTCLSVKSRVYQVNEKQLAEKIANLVKEKSEALEKISECEKKIKEAKESESTTLKKSTDLLAEAAALKATIKELKDSNKALDSKMRNIMNDLVSQKEQSKKKQEMINEGQKSIEKLQDKFLEHTVELSELQAALNEVKLKEAKVRNELRGVKDENSRLKETKEQLLKEAEGWSERQRELDEQIQLQQKSHKDLEETLAYKENEIEVLTNCIMQLKQLEADSTLVEDGNWQQAGDGELANGEVPEKQKEKMKVQIKQMMDVSRVKTTLSIIEEEKDLYQRKLADEVSARHDLEEQIQQLQHDGSSLQSDKTRLDNECKTLRQKVEILTELYQQKEMALQKKLTQEEFERQDKEQKLTMADEKAVSAVAEVKIYKQRIQEMEEELQKTERSFKNQIASHEKKAHENWLSARSAERTLAEEKRECANLRQKLIEVNQRVAELQRPAIVKPTPGRPEHQQSLKRGNLSRDGSFGPSPVSGGNPSPPLMMDVSGRSSSANLNRSEGPKGDFGAMDIPPGPRCSQADMSGRISAPVELGHLASMGPRTSSPSMTVDGMPNPPHEPEAPSVAPSFPPPDEAEAVLPGAKGPPSFPGTPVMNSPASAALMSQPPVPRMIGPLPPRGPLGPRPSQLHGPPPGMRPLLPPGPMPSDPRGFIRGPLGPRDYPPGPVPPPGPRDYAMLPPGVRDFPPGAPIPGPRDFPPGPPLARDFPPGPPPPGVREFPPGPPPPGVRDFPPGPPPPGMRDFPAGVREMTPGMPPPGARDFPPGLPPPGAREFIRGPPHPGARDFIPGPPGAREFHPGPPFQGVREFPPPRPPSGARDFIQGPQHIGGRDFAAGPHPGSFPVGPSLPDQRVLPPAHTDHELPPEPKP</sequence>
<feature type="compositionally biased region" description="Low complexity" evidence="19">
    <location>
        <begin position="2621"/>
        <end position="2633"/>
    </location>
</feature>
<keyword evidence="15" id="KW-0325">Glycoprotein</keyword>
<feature type="compositionally biased region" description="Pro residues" evidence="19">
    <location>
        <begin position="2580"/>
        <end position="2597"/>
    </location>
</feature>
<feature type="region of interest" description="Disordered" evidence="19">
    <location>
        <begin position="354"/>
        <end position="383"/>
    </location>
</feature>
<feature type="compositionally biased region" description="Basic and acidic residues" evidence="19">
    <location>
        <begin position="710"/>
        <end position="745"/>
    </location>
</feature>
<dbReference type="PANTHER" id="PTHR23158">
    <property type="entry name" value="MELANOMA INHIBITORY ACTIVITY-RELATED"/>
    <property type="match status" value="1"/>
</dbReference>
<feature type="compositionally biased region" description="Basic and acidic residues" evidence="19">
    <location>
        <begin position="313"/>
        <end position="327"/>
    </location>
</feature>
<dbReference type="GO" id="GO:0015031">
    <property type="term" value="P:protein transport"/>
    <property type="evidence" value="ECO:0007669"/>
    <property type="project" value="UniProtKB-KW"/>
</dbReference>
<evidence type="ECO:0000256" key="4">
    <source>
        <dbReference type="ARBA" id="ARBA00022481"/>
    </source>
</evidence>
<evidence type="ECO:0000256" key="8">
    <source>
        <dbReference type="ARBA" id="ARBA00022729"/>
    </source>
</evidence>
<feature type="compositionally biased region" description="Polar residues" evidence="19">
    <location>
        <begin position="1255"/>
        <end position="1265"/>
    </location>
</feature>
<feature type="compositionally biased region" description="Polar residues" evidence="19">
    <location>
        <begin position="1219"/>
        <end position="1244"/>
    </location>
</feature>
<evidence type="ECO:0000256" key="11">
    <source>
        <dbReference type="ARBA" id="ARBA00022927"/>
    </source>
</evidence>
<evidence type="ECO:0000313" key="23">
    <source>
        <dbReference type="Xenbase" id="XB-GENE-5897283"/>
    </source>
</evidence>
<dbReference type="InterPro" id="IPR051500">
    <property type="entry name" value="cTAGE_MIA/OTOR"/>
</dbReference>
<feature type="compositionally biased region" description="Basic and acidic residues" evidence="19">
    <location>
        <begin position="1495"/>
        <end position="1611"/>
    </location>
</feature>
<evidence type="ECO:0000256" key="19">
    <source>
        <dbReference type="SAM" id="MobiDB-lite"/>
    </source>
</evidence>
<feature type="compositionally biased region" description="Basic and acidic residues" evidence="19">
    <location>
        <begin position="1707"/>
        <end position="1743"/>
    </location>
</feature>
<feature type="region of interest" description="Disordered" evidence="19">
    <location>
        <begin position="138"/>
        <end position="264"/>
    </location>
</feature>
<keyword evidence="4" id="KW-0488">Methylation</keyword>
<dbReference type="RefSeq" id="XP_031758090.1">
    <property type="nucleotide sequence ID" value="XM_031902230.1"/>
</dbReference>
<name>A0A8J1JM37_XENTR</name>
<comment type="subcellular location">
    <subcellularLocation>
        <location evidence="1">Endoplasmic reticulum membrane</location>
        <topology evidence="1">Single-pass membrane protein</topology>
    </subcellularLocation>
</comment>
<feature type="compositionally biased region" description="Basic and acidic residues" evidence="19">
    <location>
        <begin position="534"/>
        <end position="552"/>
    </location>
</feature>
<feature type="compositionally biased region" description="Basic and acidic residues" evidence="19">
    <location>
        <begin position="1454"/>
        <end position="1471"/>
    </location>
</feature>
<feature type="compositionally biased region" description="Pro residues" evidence="19">
    <location>
        <begin position="2726"/>
        <end position="2743"/>
    </location>
</feature>
<keyword evidence="8 20" id="KW-0732">Signal</keyword>
<evidence type="ECO:0000256" key="3">
    <source>
        <dbReference type="ARBA" id="ARBA00022448"/>
    </source>
</evidence>
<keyword evidence="7" id="KW-0812">Transmembrane</keyword>
<feature type="region of interest" description="Disordered" evidence="19">
    <location>
        <begin position="1435"/>
        <end position="1894"/>
    </location>
</feature>
<feature type="compositionally biased region" description="Basic and acidic residues" evidence="19">
    <location>
        <begin position="760"/>
        <end position="813"/>
    </location>
</feature>
<feature type="compositionally biased region" description="Basic and acidic residues" evidence="19">
    <location>
        <begin position="203"/>
        <end position="216"/>
    </location>
</feature>
<feature type="compositionally biased region" description="Low complexity" evidence="19">
    <location>
        <begin position="2442"/>
        <end position="2453"/>
    </location>
</feature>
<dbReference type="AGR" id="Xenbase:XB-GENE-5897283"/>
<evidence type="ECO:0000256" key="1">
    <source>
        <dbReference type="ARBA" id="ARBA00004389"/>
    </source>
</evidence>
<organism evidence="21 22">
    <name type="scientific">Xenopus tropicalis</name>
    <name type="common">Western clawed frog</name>
    <name type="synonym">Silurana tropicalis</name>
    <dbReference type="NCBI Taxonomy" id="8364"/>
    <lineage>
        <taxon>Eukaryota</taxon>
        <taxon>Metazoa</taxon>
        <taxon>Chordata</taxon>
        <taxon>Craniata</taxon>
        <taxon>Vertebrata</taxon>
        <taxon>Euteleostomi</taxon>
        <taxon>Amphibia</taxon>
        <taxon>Batrachia</taxon>
        <taxon>Anura</taxon>
        <taxon>Pipoidea</taxon>
        <taxon>Pipidae</taxon>
        <taxon>Xenopodinae</taxon>
        <taxon>Xenopus</taxon>
        <taxon>Silurana</taxon>
    </lineage>
</organism>
<dbReference type="Xenbase" id="XB-GENE-5897283">
    <property type="gene designation" value="mia3"/>
</dbReference>
<feature type="coiled-coil region" evidence="18">
    <location>
        <begin position="2256"/>
        <end position="2311"/>
    </location>
</feature>
<evidence type="ECO:0000256" key="7">
    <source>
        <dbReference type="ARBA" id="ARBA00022692"/>
    </source>
</evidence>
<dbReference type="GeneID" id="100379945"/>
<evidence type="ECO:0000256" key="17">
    <source>
        <dbReference type="ARBA" id="ARBA00068894"/>
    </source>
</evidence>
<keyword evidence="11" id="KW-0653">Protein transport</keyword>
<dbReference type="GO" id="GO:0005789">
    <property type="term" value="C:endoplasmic reticulum membrane"/>
    <property type="evidence" value="ECO:0007669"/>
    <property type="project" value="UniProtKB-SubCell"/>
</dbReference>
<feature type="region of interest" description="Disordered" evidence="19">
    <location>
        <begin position="983"/>
        <end position="1310"/>
    </location>
</feature>
<protein>
    <recommendedName>
        <fullName evidence="17">Transport and Golgi organization protein 1 homolog</fullName>
    </recommendedName>
</protein>
<keyword evidence="14" id="KW-0472">Membrane</keyword>
<evidence type="ECO:0000256" key="16">
    <source>
        <dbReference type="ARBA" id="ARBA00061139"/>
    </source>
</evidence>
<evidence type="ECO:0000313" key="21">
    <source>
        <dbReference type="Proteomes" id="UP000008143"/>
    </source>
</evidence>
<dbReference type="SUPFAM" id="SSF50044">
    <property type="entry name" value="SH3-domain"/>
    <property type="match status" value="1"/>
</dbReference>
<feature type="compositionally biased region" description="Basic and acidic residues" evidence="19">
    <location>
        <begin position="1647"/>
        <end position="1684"/>
    </location>
</feature>
<keyword evidence="10" id="KW-0931">ER-Golgi transport</keyword>
<keyword evidence="5" id="KW-0268">Exocytosis</keyword>
<keyword evidence="3" id="KW-0813">Transport</keyword>
<evidence type="ECO:0000313" key="22">
    <source>
        <dbReference type="RefSeq" id="XP_031758090.1"/>
    </source>
</evidence>
<feature type="compositionally biased region" description="Basic and acidic residues" evidence="19">
    <location>
        <begin position="1245"/>
        <end position="1254"/>
    </location>
</feature>
<feature type="region of interest" description="Disordered" evidence="19">
    <location>
        <begin position="403"/>
        <end position="959"/>
    </location>
</feature>
<feature type="compositionally biased region" description="Basic and acidic residues" evidence="19">
    <location>
        <begin position="983"/>
        <end position="1006"/>
    </location>
</feature>
<keyword evidence="6" id="KW-0597">Phosphoprotein</keyword>
<feature type="compositionally biased region" description="Acidic residues" evidence="19">
    <location>
        <begin position="1172"/>
        <end position="1190"/>
    </location>
</feature>
<dbReference type="Proteomes" id="UP000008143">
    <property type="component" value="Chromosome 5"/>
</dbReference>